<protein>
    <submittedName>
        <fullName evidence="2">Uncharacterized protein</fullName>
    </submittedName>
</protein>
<dbReference type="AlphaFoldDB" id="F9XHJ3"/>
<dbReference type="EMBL" id="CM001203">
    <property type="protein sequence ID" value="EGP85386.1"/>
    <property type="molecule type" value="Genomic_DNA"/>
</dbReference>
<gene>
    <name evidence="2" type="ORF">MYCGRDRAFT_95127</name>
</gene>
<feature type="region of interest" description="Disordered" evidence="1">
    <location>
        <begin position="74"/>
        <end position="197"/>
    </location>
</feature>
<sequence length="197" mass="22266">MTYLCSANRTRESWKSGHLLIHRPEFDEELMKVDRTTSYQPDLMAKISRVSSAQEDAAKAKAIDPNYRITRAKLKKARRTEARELRRSEEAKAIPSPKPTSPPEQTAVDRSDPEAVRAFNTAQRRKKARERKARDLQLLSNPIPKSSKTMRPKAEQIVVGPAAESFAQKSKSAKRRSRQCARRKLAQAAGKENGEAK</sequence>
<evidence type="ECO:0000256" key="1">
    <source>
        <dbReference type="SAM" id="MobiDB-lite"/>
    </source>
</evidence>
<accession>F9XHJ3</accession>
<dbReference type="GeneID" id="13402810"/>
<dbReference type="VEuPathDB" id="FungiDB:ZTRI_8.324"/>
<keyword evidence="3" id="KW-1185">Reference proteome</keyword>
<feature type="compositionally biased region" description="Polar residues" evidence="1">
    <location>
        <begin position="138"/>
        <end position="149"/>
    </location>
</feature>
<dbReference type="InParanoid" id="F9XHJ3"/>
<dbReference type="KEGG" id="ztr:MYCGRDRAFT_95127"/>
<evidence type="ECO:0000313" key="2">
    <source>
        <dbReference type="EMBL" id="EGP85386.1"/>
    </source>
</evidence>
<feature type="compositionally biased region" description="Basic residues" evidence="1">
    <location>
        <begin position="171"/>
        <end position="185"/>
    </location>
</feature>
<feature type="compositionally biased region" description="Basic and acidic residues" evidence="1">
    <location>
        <begin position="79"/>
        <end position="92"/>
    </location>
</feature>
<reference evidence="2 3" key="1">
    <citation type="journal article" date="2011" name="PLoS Genet.">
        <title>Finished genome of the fungal wheat pathogen Mycosphaerella graminicola reveals dispensome structure, chromosome plasticity, and stealth pathogenesis.</title>
        <authorList>
            <person name="Goodwin S.B."/>
            <person name="Ben M'barek S."/>
            <person name="Dhillon B."/>
            <person name="Wittenberg A.H.J."/>
            <person name="Crane C.F."/>
            <person name="Hane J.K."/>
            <person name="Foster A.J."/>
            <person name="Van der Lee T.A.J."/>
            <person name="Grimwood J."/>
            <person name="Aerts A."/>
            <person name="Antoniw J."/>
            <person name="Bailey A."/>
            <person name="Bluhm B."/>
            <person name="Bowler J."/>
            <person name="Bristow J."/>
            <person name="van der Burgt A."/>
            <person name="Canto-Canche B."/>
            <person name="Churchill A.C.L."/>
            <person name="Conde-Ferraez L."/>
            <person name="Cools H.J."/>
            <person name="Coutinho P.M."/>
            <person name="Csukai M."/>
            <person name="Dehal P."/>
            <person name="De Wit P."/>
            <person name="Donzelli B."/>
            <person name="van de Geest H.C."/>
            <person name="van Ham R.C.H.J."/>
            <person name="Hammond-Kosack K.E."/>
            <person name="Henrissat B."/>
            <person name="Kilian A."/>
            <person name="Kobayashi A.K."/>
            <person name="Koopmann E."/>
            <person name="Kourmpetis Y."/>
            <person name="Kuzniar A."/>
            <person name="Lindquist E."/>
            <person name="Lombard V."/>
            <person name="Maliepaard C."/>
            <person name="Martins N."/>
            <person name="Mehrabi R."/>
            <person name="Nap J.P.H."/>
            <person name="Ponomarenko A."/>
            <person name="Rudd J.J."/>
            <person name="Salamov A."/>
            <person name="Schmutz J."/>
            <person name="Schouten H.J."/>
            <person name="Shapiro H."/>
            <person name="Stergiopoulos I."/>
            <person name="Torriani S.F.F."/>
            <person name="Tu H."/>
            <person name="de Vries R.P."/>
            <person name="Waalwijk C."/>
            <person name="Ware S.B."/>
            <person name="Wiebenga A."/>
            <person name="Zwiers L.-H."/>
            <person name="Oliver R.P."/>
            <person name="Grigoriev I.V."/>
            <person name="Kema G.H.J."/>
        </authorList>
    </citation>
    <scope>NUCLEOTIDE SEQUENCE [LARGE SCALE GENOMIC DNA]</scope>
    <source>
        <strain evidence="3">CBS 115943 / IPO323</strain>
    </source>
</reference>
<organism evidence="2 3">
    <name type="scientific">Zymoseptoria tritici (strain CBS 115943 / IPO323)</name>
    <name type="common">Speckled leaf blotch fungus</name>
    <name type="synonym">Septoria tritici</name>
    <dbReference type="NCBI Taxonomy" id="336722"/>
    <lineage>
        <taxon>Eukaryota</taxon>
        <taxon>Fungi</taxon>
        <taxon>Dikarya</taxon>
        <taxon>Ascomycota</taxon>
        <taxon>Pezizomycotina</taxon>
        <taxon>Dothideomycetes</taxon>
        <taxon>Dothideomycetidae</taxon>
        <taxon>Mycosphaerellales</taxon>
        <taxon>Mycosphaerellaceae</taxon>
        <taxon>Zymoseptoria</taxon>
    </lineage>
</organism>
<proteinExistence type="predicted"/>
<evidence type="ECO:0000313" key="3">
    <source>
        <dbReference type="Proteomes" id="UP000008062"/>
    </source>
</evidence>
<dbReference type="RefSeq" id="XP_003850410.1">
    <property type="nucleotide sequence ID" value="XM_003850362.1"/>
</dbReference>
<dbReference type="Proteomes" id="UP000008062">
    <property type="component" value="Chromosome 8"/>
</dbReference>
<name>F9XHJ3_ZYMTI</name>
<dbReference type="HOGENOM" id="CLU_1385152_0_0_1"/>